<comment type="caution">
    <text evidence="11">The sequence shown here is derived from an EMBL/GenBank/DDBJ whole genome shotgun (WGS) entry which is preliminary data.</text>
</comment>
<feature type="binding site" evidence="9">
    <location>
        <position position="131"/>
    </location>
    <ligand>
        <name>substrate</name>
    </ligand>
</feature>
<keyword evidence="6" id="KW-0378">Hydrolase</keyword>
<feature type="active site" description="Charge relay system" evidence="8">
    <location>
        <position position="207"/>
    </location>
</feature>
<dbReference type="GO" id="GO:0004252">
    <property type="term" value="F:serine-type endopeptidase activity"/>
    <property type="evidence" value="ECO:0007669"/>
    <property type="project" value="InterPro"/>
</dbReference>
<dbReference type="GO" id="GO:0006508">
    <property type="term" value="P:proteolysis"/>
    <property type="evidence" value="ECO:0007669"/>
    <property type="project" value="UniProtKB-KW"/>
</dbReference>
<feature type="active site" description="Charge relay system" evidence="8">
    <location>
        <position position="101"/>
    </location>
</feature>
<sequence length="459" mass="48682">MALAMSSLVLAPAQAQQRQVPDSAAEIQLSFSPIVKRAAPAVVNVYATRTVQQRSSPLFDDPFFRQFFGREFQTPRRQQQQNSLGSGVIVDPSGLIVTNNHVIGDGTEVKVVLADRREFECDVVLKDEQLDLAVLKIRGNGAVLPTVELGESDGLEVGDIVLAIGNPFGVGQTVTQGIVSALARTRVGITDYQFFIQTDAAINPGNSGGALIDMHGRLVGINTAIFSRGGGSNGIGFAIPSDMVRVVVDSARSGSGLQLPWIGADLQPVTADIAESLGLDRPVGLLVTALVADGPAAKAGLRSGDRIVSIGDIEVYDPREFNYRLATMGVGKEAQLTVDRGGRTVELAVALAPPPETVPRDEFTVRFRSPFAGATIANLSPAVAREVGATYDGEGVVITRIDERAPAARVGLQPGDVILTINGDAVRTTADFVRLAQGDPILWRVTVDRGGRVIRMAFR</sequence>
<dbReference type="PRINTS" id="PR00834">
    <property type="entry name" value="PROTEASES2C"/>
</dbReference>
<feature type="active site" description="Charge relay system" evidence="8">
    <location>
        <position position="131"/>
    </location>
</feature>
<evidence type="ECO:0000259" key="10">
    <source>
        <dbReference type="PROSITE" id="PS50106"/>
    </source>
</evidence>
<dbReference type="SUPFAM" id="SSF50156">
    <property type="entry name" value="PDZ domain-like"/>
    <property type="match status" value="2"/>
</dbReference>
<keyword evidence="3" id="KW-0732">Signal</keyword>
<dbReference type="InterPro" id="IPR011782">
    <property type="entry name" value="Pept_S1C_Do"/>
</dbReference>
<evidence type="ECO:0000256" key="3">
    <source>
        <dbReference type="ARBA" id="ARBA00022729"/>
    </source>
</evidence>
<feature type="domain" description="PDZ" evidence="10">
    <location>
        <begin position="376"/>
        <end position="427"/>
    </location>
</feature>
<feature type="binding site" evidence="9">
    <location>
        <position position="101"/>
    </location>
    <ligand>
        <name>substrate</name>
    </ligand>
</feature>
<feature type="domain" description="PDZ" evidence="10">
    <location>
        <begin position="247"/>
        <end position="342"/>
    </location>
</feature>
<dbReference type="PANTHER" id="PTHR43343:SF3">
    <property type="entry name" value="PROTEASE DO-LIKE 8, CHLOROPLASTIC"/>
    <property type="match status" value="1"/>
</dbReference>
<dbReference type="EMBL" id="JADZLT010000038">
    <property type="protein sequence ID" value="MBH0236502.1"/>
    <property type="molecule type" value="Genomic_DNA"/>
</dbReference>
<keyword evidence="12" id="KW-1185">Reference proteome</keyword>
<evidence type="ECO:0000256" key="5">
    <source>
        <dbReference type="ARBA" id="ARBA00022764"/>
    </source>
</evidence>
<comment type="subcellular location">
    <subcellularLocation>
        <location evidence="1">Periplasm</location>
    </subcellularLocation>
</comment>
<keyword evidence="4" id="KW-0677">Repeat</keyword>
<feature type="binding site" evidence="9">
    <location>
        <begin position="205"/>
        <end position="207"/>
    </location>
    <ligand>
        <name>substrate</name>
    </ligand>
</feature>
<keyword evidence="7" id="KW-0720">Serine protease</keyword>
<evidence type="ECO:0000313" key="12">
    <source>
        <dbReference type="Proteomes" id="UP000631694"/>
    </source>
</evidence>
<keyword evidence="2" id="KW-0645">Protease</keyword>
<dbReference type="Gene3D" id="2.40.10.120">
    <property type="match status" value="1"/>
</dbReference>
<dbReference type="InterPro" id="IPR041489">
    <property type="entry name" value="PDZ_6"/>
</dbReference>
<dbReference type="GO" id="GO:0042597">
    <property type="term" value="C:periplasmic space"/>
    <property type="evidence" value="ECO:0007669"/>
    <property type="project" value="UniProtKB-SubCell"/>
</dbReference>
<organism evidence="11 12">
    <name type="scientific">Methylobrevis albus</name>
    <dbReference type="NCBI Taxonomy" id="2793297"/>
    <lineage>
        <taxon>Bacteria</taxon>
        <taxon>Pseudomonadati</taxon>
        <taxon>Pseudomonadota</taxon>
        <taxon>Alphaproteobacteria</taxon>
        <taxon>Hyphomicrobiales</taxon>
        <taxon>Pleomorphomonadaceae</taxon>
        <taxon>Methylobrevis</taxon>
    </lineage>
</organism>
<evidence type="ECO:0000256" key="1">
    <source>
        <dbReference type="ARBA" id="ARBA00004418"/>
    </source>
</evidence>
<name>A0A931HYU1_9HYPH</name>
<dbReference type="Pfam" id="PF13180">
    <property type="entry name" value="PDZ_2"/>
    <property type="match status" value="1"/>
</dbReference>
<dbReference type="InterPro" id="IPR001478">
    <property type="entry name" value="PDZ"/>
</dbReference>
<dbReference type="NCBIfam" id="TIGR02037">
    <property type="entry name" value="degP_htrA_DO"/>
    <property type="match status" value="1"/>
</dbReference>
<evidence type="ECO:0000256" key="7">
    <source>
        <dbReference type="ARBA" id="ARBA00022825"/>
    </source>
</evidence>
<dbReference type="Pfam" id="PF17820">
    <property type="entry name" value="PDZ_6"/>
    <property type="match status" value="1"/>
</dbReference>
<dbReference type="AlphaFoldDB" id="A0A931HYU1"/>
<dbReference type="SUPFAM" id="SSF50494">
    <property type="entry name" value="Trypsin-like serine proteases"/>
    <property type="match status" value="1"/>
</dbReference>
<dbReference type="Proteomes" id="UP000631694">
    <property type="component" value="Unassembled WGS sequence"/>
</dbReference>
<dbReference type="PROSITE" id="PS50106">
    <property type="entry name" value="PDZ"/>
    <property type="match status" value="2"/>
</dbReference>
<accession>A0A931HYU1</accession>
<evidence type="ECO:0000256" key="2">
    <source>
        <dbReference type="ARBA" id="ARBA00022670"/>
    </source>
</evidence>
<protein>
    <submittedName>
        <fullName evidence="11">DegQ family serine endoprotease</fullName>
    </submittedName>
</protein>
<proteinExistence type="predicted"/>
<dbReference type="Pfam" id="PF13365">
    <property type="entry name" value="Trypsin_2"/>
    <property type="match status" value="1"/>
</dbReference>
<dbReference type="InterPro" id="IPR009003">
    <property type="entry name" value="Peptidase_S1_PA"/>
</dbReference>
<dbReference type="SMART" id="SM00228">
    <property type="entry name" value="PDZ"/>
    <property type="match status" value="2"/>
</dbReference>
<evidence type="ECO:0000256" key="9">
    <source>
        <dbReference type="PIRSR" id="PIRSR611782-2"/>
    </source>
</evidence>
<reference evidence="11" key="1">
    <citation type="submission" date="2020-12" db="EMBL/GenBank/DDBJ databases">
        <title>Methylobrevis albus sp. nov., isolated from fresh water lack sediment.</title>
        <authorList>
            <person name="Zou Q."/>
        </authorList>
    </citation>
    <scope>NUCLEOTIDE SEQUENCE</scope>
    <source>
        <strain evidence="11">L22</strain>
    </source>
</reference>
<dbReference type="Gene3D" id="2.30.42.10">
    <property type="match status" value="2"/>
</dbReference>
<evidence type="ECO:0000256" key="8">
    <source>
        <dbReference type="PIRSR" id="PIRSR611782-1"/>
    </source>
</evidence>
<gene>
    <name evidence="11" type="ORF">I5731_01585</name>
</gene>
<dbReference type="PANTHER" id="PTHR43343">
    <property type="entry name" value="PEPTIDASE S12"/>
    <property type="match status" value="1"/>
</dbReference>
<evidence type="ECO:0000313" key="11">
    <source>
        <dbReference type="EMBL" id="MBH0236502.1"/>
    </source>
</evidence>
<evidence type="ECO:0000256" key="4">
    <source>
        <dbReference type="ARBA" id="ARBA00022737"/>
    </source>
</evidence>
<dbReference type="InterPro" id="IPR051201">
    <property type="entry name" value="Chloro_Bact_Ser_Proteases"/>
</dbReference>
<dbReference type="InterPro" id="IPR001940">
    <property type="entry name" value="Peptidase_S1C"/>
</dbReference>
<evidence type="ECO:0000256" key="6">
    <source>
        <dbReference type="ARBA" id="ARBA00022801"/>
    </source>
</evidence>
<keyword evidence="5" id="KW-0574">Periplasm</keyword>
<dbReference type="InterPro" id="IPR036034">
    <property type="entry name" value="PDZ_sf"/>
</dbReference>